<accession>A0ABP8LMX3</accession>
<dbReference type="NCBIfam" id="NF004784">
    <property type="entry name" value="PRK06131.1"/>
    <property type="match status" value="1"/>
</dbReference>
<dbReference type="Pfam" id="PF24877">
    <property type="entry name" value="ILV_EDD_C"/>
    <property type="match status" value="1"/>
</dbReference>
<dbReference type="InterPro" id="IPR000581">
    <property type="entry name" value="ILV_EDD_N"/>
</dbReference>
<dbReference type="SUPFAM" id="SSF143975">
    <property type="entry name" value="IlvD/EDD N-terminal domain-like"/>
    <property type="match status" value="1"/>
</dbReference>
<dbReference type="Gene3D" id="3.50.30.80">
    <property type="entry name" value="IlvD/EDD C-terminal domain-like"/>
    <property type="match status" value="1"/>
</dbReference>
<comment type="caution">
    <text evidence="10">The sequence shown here is derived from an EMBL/GenBank/DDBJ whole genome shotgun (WGS) entry which is preliminary data.</text>
</comment>
<dbReference type="Proteomes" id="UP001500622">
    <property type="component" value="Unassembled WGS sequence"/>
</dbReference>
<evidence type="ECO:0000256" key="7">
    <source>
        <dbReference type="ARBA" id="ARBA00023304"/>
    </source>
</evidence>
<feature type="domain" description="Dihydroxy-acid/6-phosphogluconate dehydratase N-terminal" evidence="8">
    <location>
        <begin position="41"/>
        <end position="350"/>
    </location>
</feature>
<dbReference type="PANTHER" id="PTHR43183">
    <property type="entry name" value="HYPOTHETICAL DIHYDROXYACID DEHYDRATASE (EUROFUNG)-RELATED"/>
    <property type="match status" value="1"/>
</dbReference>
<evidence type="ECO:0000259" key="9">
    <source>
        <dbReference type="Pfam" id="PF24877"/>
    </source>
</evidence>
<dbReference type="InterPro" id="IPR056740">
    <property type="entry name" value="ILV_EDD_C"/>
</dbReference>
<protein>
    <submittedName>
        <fullName evidence="10">IlvD/Edd family dehydratase</fullName>
    </submittedName>
</protein>
<keyword evidence="5" id="KW-0411">Iron-sulfur</keyword>
<keyword evidence="2" id="KW-0001">2Fe-2S</keyword>
<keyword evidence="7" id="KW-0028">Amino-acid biosynthesis</keyword>
<keyword evidence="3" id="KW-0479">Metal-binding</keyword>
<dbReference type="RefSeq" id="WP_345217985.1">
    <property type="nucleotide sequence ID" value="NZ_BAABGN010000013.1"/>
</dbReference>
<evidence type="ECO:0000256" key="3">
    <source>
        <dbReference type="ARBA" id="ARBA00022723"/>
    </source>
</evidence>
<evidence type="ECO:0000256" key="5">
    <source>
        <dbReference type="ARBA" id="ARBA00023014"/>
    </source>
</evidence>
<dbReference type="InterPro" id="IPR020558">
    <property type="entry name" value="DiOHA_6PGluconate_deHydtase_CS"/>
</dbReference>
<dbReference type="EMBL" id="BAABGN010000013">
    <property type="protein sequence ID" value="GAA4431192.1"/>
    <property type="molecule type" value="Genomic_DNA"/>
</dbReference>
<dbReference type="InterPro" id="IPR052352">
    <property type="entry name" value="Sugar_Degrad_Dehydratases"/>
</dbReference>
<gene>
    <name evidence="10" type="ORF">GCM10023169_35470</name>
</gene>
<evidence type="ECO:0000313" key="11">
    <source>
        <dbReference type="Proteomes" id="UP001500622"/>
    </source>
</evidence>
<comment type="similarity">
    <text evidence="1">Belongs to the IlvD/Edd family.</text>
</comment>
<evidence type="ECO:0000256" key="2">
    <source>
        <dbReference type="ARBA" id="ARBA00022714"/>
    </source>
</evidence>
<dbReference type="InterPro" id="IPR042096">
    <property type="entry name" value="Dihydro-acid_dehy_C"/>
</dbReference>
<evidence type="ECO:0000313" key="10">
    <source>
        <dbReference type="EMBL" id="GAA4431192.1"/>
    </source>
</evidence>
<evidence type="ECO:0000259" key="8">
    <source>
        <dbReference type="Pfam" id="PF00920"/>
    </source>
</evidence>
<keyword evidence="6" id="KW-0456">Lyase</keyword>
<organism evidence="10 11">
    <name type="scientific">Georgenia halophila</name>
    <dbReference type="NCBI Taxonomy" id="620889"/>
    <lineage>
        <taxon>Bacteria</taxon>
        <taxon>Bacillati</taxon>
        <taxon>Actinomycetota</taxon>
        <taxon>Actinomycetes</taxon>
        <taxon>Micrococcales</taxon>
        <taxon>Bogoriellaceae</taxon>
        <taxon>Georgenia</taxon>
    </lineage>
</organism>
<feature type="domain" description="Dihydroxy-acid/6-phosphogluconate dehydratase C-terminal" evidence="9">
    <location>
        <begin position="368"/>
        <end position="555"/>
    </location>
</feature>
<dbReference type="SUPFAM" id="SSF52016">
    <property type="entry name" value="LeuD/IlvD-like"/>
    <property type="match status" value="1"/>
</dbReference>
<sequence>MSQENVHRLDGRIFAEDGADGMVHRAFLRAEGFGAEQVRRRPIIGISTSWSELNPCNNGFRELAASIKRGVAAAGGLALEFPSISINEPFSRPSSMYLRNLMAMDVEETILAAPIDGVVLLGACDKTVPAVLMGAISAATPAVLVTGGPRPVACWQGRPTTVDEQWQVIDERRVGNVSDEDWLAFESVIHGGPGSCNVMGTATTMAAIGELLGFALPGSSLHPAAAPERMEVAEASGRLVVDVVARQVVPATRVTMAALENAVRTVCALGGSTNALIHLEAIAGRAGLRIGFDRLREWSRTTPFITDVKPNGRALLSELEEAGGIPAVAARIRHLLHEDVPTADGRTWGEVLDDAAPRSGAGPIGDPAAPLTPDGGMALMRGTLAPRGAVMKIAGAPGTMRRHRGKAIVFDGVPDMWAKIDREDLEVDESTVLVLRGVGTLGGPGMPEVGHVPIPAKLYNAGVVDMLRVTDARMSGTSGGSVVLHVTPEAAVGGPLAYVRDGDEIELDVAQGRLDLLVEPEELARREPVGVPTSAPARGWGRIYAKHALQPDEGCDFDFLVAEGTA</sequence>
<keyword evidence="11" id="KW-1185">Reference proteome</keyword>
<proteinExistence type="inferred from homology"/>
<keyword evidence="7" id="KW-0100">Branched-chain amino acid biosynthesis</keyword>
<dbReference type="PROSITE" id="PS00886">
    <property type="entry name" value="ILVD_EDD_1"/>
    <property type="match status" value="1"/>
</dbReference>
<name>A0ABP8LMX3_9MICO</name>
<dbReference type="PANTHER" id="PTHR43183:SF1">
    <property type="entry name" value="HYPOTHETICAL DIHYDROXY-ACID DEHYDRATASE (EUROFUNG)-RELATED"/>
    <property type="match status" value="1"/>
</dbReference>
<evidence type="ECO:0000256" key="1">
    <source>
        <dbReference type="ARBA" id="ARBA00006486"/>
    </source>
</evidence>
<evidence type="ECO:0000256" key="6">
    <source>
        <dbReference type="ARBA" id="ARBA00023239"/>
    </source>
</evidence>
<reference evidence="11" key="1">
    <citation type="journal article" date="2019" name="Int. J. Syst. Evol. Microbiol.">
        <title>The Global Catalogue of Microorganisms (GCM) 10K type strain sequencing project: providing services to taxonomists for standard genome sequencing and annotation.</title>
        <authorList>
            <consortium name="The Broad Institute Genomics Platform"/>
            <consortium name="The Broad Institute Genome Sequencing Center for Infectious Disease"/>
            <person name="Wu L."/>
            <person name="Ma J."/>
        </authorList>
    </citation>
    <scope>NUCLEOTIDE SEQUENCE [LARGE SCALE GENOMIC DNA]</scope>
    <source>
        <strain evidence="11">JCM 17810</strain>
    </source>
</reference>
<evidence type="ECO:0000256" key="4">
    <source>
        <dbReference type="ARBA" id="ARBA00023004"/>
    </source>
</evidence>
<keyword evidence="4" id="KW-0408">Iron</keyword>
<dbReference type="Pfam" id="PF00920">
    <property type="entry name" value="ILVD_EDD_N"/>
    <property type="match status" value="1"/>
</dbReference>
<dbReference type="InterPro" id="IPR037237">
    <property type="entry name" value="IlvD/EDD_N"/>
</dbReference>